<dbReference type="OrthoDB" id="1446628at2"/>
<name>A0A1G8H005_9FLAO</name>
<feature type="transmembrane region" description="Helical" evidence="1">
    <location>
        <begin position="90"/>
        <end position="114"/>
    </location>
</feature>
<reference evidence="3" key="1">
    <citation type="submission" date="2016-10" db="EMBL/GenBank/DDBJ databases">
        <authorList>
            <person name="Varghese N."/>
            <person name="Submissions S."/>
        </authorList>
    </citation>
    <scope>NUCLEOTIDE SEQUENCE [LARGE SCALE GENOMIC DNA]</scope>
    <source>
        <strain evidence="3">CGMCC 1.2747</strain>
    </source>
</reference>
<keyword evidence="3" id="KW-1185">Reference proteome</keyword>
<accession>A0A1G8H005</accession>
<dbReference type="AlphaFoldDB" id="A0A1G8H005"/>
<dbReference type="Proteomes" id="UP000199274">
    <property type="component" value="Unassembled WGS sequence"/>
</dbReference>
<protein>
    <submittedName>
        <fullName evidence="2">Uncharacterized protein</fullName>
    </submittedName>
</protein>
<dbReference type="RefSeq" id="WP_091258860.1">
    <property type="nucleotide sequence ID" value="NZ_FNDB01000019.1"/>
</dbReference>
<dbReference type="STRING" id="178355.SAMN04488062_11969"/>
<keyword evidence="1" id="KW-0812">Transmembrane</keyword>
<evidence type="ECO:0000313" key="3">
    <source>
        <dbReference type="Proteomes" id="UP000199274"/>
    </source>
</evidence>
<dbReference type="EMBL" id="FNDB01000019">
    <property type="protein sequence ID" value="SDH99820.1"/>
    <property type="molecule type" value="Genomic_DNA"/>
</dbReference>
<organism evidence="2 3">
    <name type="scientific">Flavobacterium omnivorum</name>
    <dbReference type="NCBI Taxonomy" id="178355"/>
    <lineage>
        <taxon>Bacteria</taxon>
        <taxon>Pseudomonadati</taxon>
        <taxon>Bacteroidota</taxon>
        <taxon>Flavobacteriia</taxon>
        <taxon>Flavobacteriales</taxon>
        <taxon>Flavobacteriaceae</taxon>
        <taxon>Flavobacterium</taxon>
    </lineage>
</organism>
<gene>
    <name evidence="2" type="ORF">SAMN04488062_11969</name>
</gene>
<keyword evidence="1" id="KW-0472">Membrane</keyword>
<sequence length="116" mass="13581">MKYAEFNIDSNKIEFLNSVFGIESVLLNGKRISKKFSFSGITHEIKLNARDLVLESKCKQFDKKEIKLELKENGILLKEQFVKIDKKQRYVWFLIGIGLGITIYELLNLLLVYLHQ</sequence>
<keyword evidence="1" id="KW-1133">Transmembrane helix</keyword>
<proteinExistence type="predicted"/>
<evidence type="ECO:0000313" key="2">
    <source>
        <dbReference type="EMBL" id="SDH99820.1"/>
    </source>
</evidence>
<evidence type="ECO:0000256" key="1">
    <source>
        <dbReference type="SAM" id="Phobius"/>
    </source>
</evidence>